<comment type="subcellular location">
    <subcellularLocation>
        <location evidence="1">Membrane</location>
        <topology evidence="1">Multi-pass membrane protein</topology>
    </subcellularLocation>
</comment>
<gene>
    <name evidence="7" type="primary">LOC106551150</name>
</gene>
<dbReference type="Pfam" id="PF00822">
    <property type="entry name" value="PMP22_Claudin"/>
    <property type="match status" value="1"/>
</dbReference>
<evidence type="ECO:0000256" key="2">
    <source>
        <dbReference type="ARBA" id="ARBA00022692"/>
    </source>
</evidence>
<organism evidence="6 7">
    <name type="scientific">Thamnophis sirtalis</name>
    <dbReference type="NCBI Taxonomy" id="35019"/>
    <lineage>
        <taxon>Eukaryota</taxon>
        <taxon>Metazoa</taxon>
        <taxon>Chordata</taxon>
        <taxon>Craniata</taxon>
        <taxon>Vertebrata</taxon>
        <taxon>Euteleostomi</taxon>
        <taxon>Lepidosauria</taxon>
        <taxon>Squamata</taxon>
        <taxon>Bifurcata</taxon>
        <taxon>Unidentata</taxon>
        <taxon>Episquamata</taxon>
        <taxon>Toxicofera</taxon>
        <taxon>Serpentes</taxon>
        <taxon>Colubroidea</taxon>
        <taxon>Colubridae</taxon>
        <taxon>Natricinae</taxon>
        <taxon>Thamnophis</taxon>
    </lineage>
</organism>
<evidence type="ECO:0000256" key="4">
    <source>
        <dbReference type="ARBA" id="ARBA00023136"/>
    </source>
</evidence>
<proteinExistence type="predicted"/>
<evidence type="ECO:0000256" key="1">
    <source>
        <dbReference type="ARBA" id="ARBA00004141"/>
    </source>
</evidence>
<keyword evidence="3 5" id="KW-1133">Transmembrane helix</keyword>
<evidence type="ECO:0000256" key="5">
    <source>
        <dbReference type="SAM" id="Phobius"/>
    </source>
</evidence>
<dbReference type="KEGG" id="tsr:106551150"/>
<sequence>MLCCRILSVLMASMSISLLLMGLSTDYWKVSFGPGGTSHSGLWQYCINPGLIQSQCFAVQNAFGYIIATRVFLIMASLVALALHVFLIATFMPSMCGILGKPLIASIAAYVAGLFTLIALAVYTAETWKEKTSPQLQVSFAWSFYSGWITFPLFLLAGIFNHVASLNAPSAAYERI</sequence>
<dbReference type="InterPro" id="IPR004031">
    <property type="entry name" value="PMP22/EMP/MP20/Claudin"/>
</dbReference>
<dbReference type="RefSeq" id="XP_013924652.1">
    <property type="nucleotide sequence ID" value="XM_014069177.1"/>
</dbReference>
<dbReference type="PANTHER" id="PTHR10671:SF34">
    <property type="entry name" value="PROTEIN NKG7"/>
    <property type="match status" value="1"/>
</dbReference>
<evidence type="ECO:0000313" key="7">
    <source>
        <dbReference type="RefSeq" id="XP_013924652.1"/>
    </source>
</evidence>
<feature type="transmembrane region" description="Helical" evidence="5">
    <location>
        <begin position="7"/>
        <end position="24"/>
    </location>
</feature>
<keyword evidence="2 5" id="KW-0812">Transmembrane</keyword>
<dbReference type="GeneID" id="106551150"/>
<name>A0A6I9YK88_9SAUR</name>
<reference evidence="7" key="1">
    <citation type="submission" date="2025-08" db="UniProtKB">
        <authorList>
            <consortium name="RefSeq"/>
        </authorList>
    </citation>
    <scope>IDENTIFICATION</scope>
</reference>
<dbReference type="PANTHER" id="PTHR10671">
    <property type="entry name" value="EPITHELIAL MEMBRANE PROTEIN-RELATED"/>
    <property type="match status" value="1"/>
</dbReference>
<protein>
    <submittedName>
        <fullName evidence="7">Protein NKG7-like</fullName>
    </submittedName>
</protein>
<feature type="transmembrane region" description="Helical" evidence="5">
    <location>
        <begin position="145"/>
        <end position="166"/>
    </location>
</feature>
<feature type="transmembrane region" description="Helical" evidence="5">
    <location>
        <begin position="103"/>
        <end position="125"/>
    </location>
</feature>
<dbReference type="AlphaFoldDB" id="A0A6I9YK88"/>
<dbReference type="OrthoDB" id="9427654at2759"/>
<keyword evidence="4 5" id="KW-0472">Membrane</keyword>
<dbReference type="Gene3D" id="1.20.140.150">
    <property type="match status" value="1"/>
</dbReference>
<dbReference type="Proteomes" id="UP000504617">
    <property type="component" value="Unplaced"/>
</dbReference>
<keyword evidence="6" id="KW-1185">Reference proteome</keyword>
<evidence type="ECO:0000256" key="3">
    <source>
        <dbReference type="ARBA" id="ARBA00022989"/>
    </source>
</evidence>
<evidence type="ECO:0000313" key="6">
    <source>
        <dbReference type="Proteomes" id="UP000504617"/>
    </source>
</evidence>
<feature type="transmembrane region" description="Helical" evidence="5">
    <location>
        <begin position="71"/>
        <end position="91"/>
    </location>
</feature>
<dbReference type="GO" id="GO:0005886">
    <property type="term" value="C:plasma membrane"/>
    <property type="evidence" value="ECO:0007669"/>
    <property type="project" value="TreeGrafter"/>
</dbReference>
<accession>A0A6I9YK88</accession>
<dbReference type="InterPro" id="IPR050579">
    <property type="entry name" value="PMP-22/EMP/MP20-like"/>
</dbReference>